<sequence>MVMLSVIPGEAENKLSSEPSSGTCGAGGEEDSRCHLGESLFSLYSAGASFPDREEECYTEPGVAETDPAPTEDSDSTESLKSPKVSCISGSSLLGPGRISAQQPFYQVLAP</sequence>
<dbReference type="EMBL" id="KB321041">
    <property type="protein sequence ID" value="ELW48486.1"/>
    <property type="molecule type" value="Genomic_DNA"/>
</dbReference>
<evidence type="ECO:0000313" key="2">
    <source>
        <dbReference type="EMBL" id="ELW48486.1"/>
    </source>
</evidence>
<name>L9JD53_TUPCH</name>
<organism evidence="2 3">
    <name type="scientific">Tupaia chinensis</name>
    <name type="common">Chinese tree shrew</name>
    <name type="synonym">Tupaia belangeri chinensis</name>
    <dbReference type="NCBI Taxonomy" id="246437"/>
    <lineage>
        <taxon>Eukaryota</taxon>
        <taxon>Metazoa</taxon>
        <taxon>Chordata</taxon>
        <taxon>Craniata</taxon>
        <taxon>Vertebrata</taxon>
        <taxon>Euteleostomi</taxon>
        <taxon>Mammalia</taxon>
        <taxon>Eutheria</taxon>
        <taxon>Euarchontoglires</taxon>
        <taxon>Scandentia</taxon>
        <taxon>Tupaiidae</taxon>
        <taxon>Tupaia</taxon>
    </lineage>
</organism>
<keyword evidence="3" id="KW-1185">Reference proteome</keyword>
<dbReference type="STRING" id="246437.L9JD53"/>
<proteinExistence type="predicted"/>
<accession>L9JD53</accession>
<dbReference type="PANTHER" id="PTHR14684">
    <property type="entry name" value="THIOREDOXIN DOMAIN-CONTAINING PROTEIN 15"/>
    <property type="match status" value="1"/>
</dbReference>
<dbReference type="PANTHER" id="PTHR14684:SF2">
    <property type="entry name" value="THIOREDOXIN DOMAIN-CONTAINING PROTEIN 15"/>
    <property type="match status" value="1"/>
</dbReference>
<dbReference type="Proteomes" id="UP000011518">
    <property type="component" value="Unassembled WGS sequence"/>
</dbReference>
<evidence type="ECO:0000256" key="1">
    <source>
        <dbReference type="SAM" id="MobiDB-lite"/>
    </source>
</evidence>
<evidence type="ECO:0000313" key="3">
    <source>
        <dbReference type="Proteomes" id="UP000011518"/>
    </source>
</evidence>
<reference evidence="3" key="2">
    <citation type="journal article" date="2013" name="Nat. Commun.">
        <title>Genome of the Chinese tree shrew.</title>
        <authorList>
            <person name="Fan Y."/>
            <person name="Huang Z.Y."/>
            <person name="Cao C.C."/>
            <person name="Chen C.S."/>
            <person name="Chen Y.X."/>
            <person name="Fan D.D."/>
            <person name="He J."/>
            <person name="Hou H.L."/>
            <person name="Hu L."/>
            <person name="Hu X.T."/>
            <person name="Jiang X.T."/>
            <person name="Lai R."/>
            <person name="Lang Y.S."/>
            <person name="Liang B."/>
            <person name="Liao S.G."/>
            <person name="Mu D."/>
            <person name="Ma Y.Y."/>
            <person name="Niu Y.Y."/>
            <person name="Sun X.Q."/>
            <person name="Xia J.Q."/>
            <person name="Xiao J."/>
            <person name="Xiong Z.Q."/>
            <person name="Xu L."/>
            <person name="Yang L."/>
            <person name="Zhang Y."/>
            <person name="Zhao W."/>
            <person name="Zhao X.D."/>
            <person name="Zheng Y.T."/>
            <person name="Zhou J.M."/>
            <person name="Zhu Y.B."/>
            <person name="Zhang G.J."/>
            <person name="Wang J."/>
            <person name="Yao Y.G."/>
        </authorList>
    </citation>
    <scope>NUCLEOTIDE SEQUENCE [LARGE SCALE GENOMIC DNA]</scope>
</reference>
<dbReference type="InterPro" id="IPR042418">
    <property type="entry name" value="TXNDC15"/>
</dbReference>
<protein>
    <submittedName>
        <fullName evidence="2">Thioredoxin domain-containing protein 15</fullName>
    </submittedName>
</protein>
<dbReference type="GO" id="GO:0060271">
    <property type="term" value="P:cilium assembly"/>
    <property type="evidence" value="ECO:0007669"/>
    <property type="project" value="TreeGrafter"/>
</dbReference>
<gene>
    <name evidence="2" type="ORF">TREES_T100007903</name>
</gene>
<reference evidence="3" key="1">
    <citation type="submission" date="2012-07" db="EMBL/GenBank/DDBJ databases">
        <title>Genome of the Chinese tree shrew, a rising model animal genetically related to primates.</title>
        <authorList>
            <person name="Zhang G."/>
            <person name="Fan Y."/>
            <person name="Yao Y."/>
            <person name="Huang Z."/>
        </authorList>
    </citation>
    <scope>NUCLEOTIDE SEQUENCE [LARGE SCALE GENOMIC DNA]</scope>
</reference>
<feature type="region of interest" description="Disordered" evidence="1">
    <location>
        <begin position="52"/>
        <end position="84"/>
    </location>
</feature>
<feature type="compositionally biased region" description="Polar residues" evidence="1">
    <location>
        <begin position="14"/>
        <end position="23"/>
    </location>
</feature>
<dbReference type="GO" id="GO:0005929">
    <property type="term" value="C:cilium"/>
    <property type="evidence" value="ECO:0007669"/>
    <property type="project" value="TreeGrafter"/>
</dbReference>
<dbReference type="InParanoid" id="L9JD53"/>
<feature type="region of interest" description="Disordered" evidence="1">
    <location>
        <begin position="1"/>
        <end position="30"/>
    </location>
</feature>
<dbReference type="AlphaFoldDB" id="L9JD53"/>